<name>A0A4Q2RL27_9HYPH</name>
<proteinExistence type="predicted"/>
<dbReference type="PANTHER" id="PTHR47649">
    <property type="entry name" value="RIBONUCLEASE D"/>
    <property type="match status" value="1"/>
</dbReference>
<dbReference type="EMBL" id="QYBC01000002">
    <property type="protein sequence ID" value="RYB07289.1"/>
    <property type="molecule type" value="Genomic_DNA"/>
</dbReference>
<dbReference type="GO" id="GO:0006139">
    <property type="term" value="P:nucleobase-containing compound metabolic process"/>
    <property type="evidence" value="ECO:0007669"/>
    <property type="project" value="InterPro"/>
</dbReference>
<dbReference type="GO" id="GO:0008408">
    <property type="term" value="F:3'-5' exonuclease activity"/>
    <property type="evidence" value="ECO:0007669"/>
    <property type="project" value="InterPro"/>
</dbReference>
<dbReference type="GO" id="GO:0003676">
    <property type="term" value="F:nucleic acid binding"/>
    <property type="evidence" value="ECO:0007669"/>
    <property type="project" value="InterPro"/>
</dbReference>
<sequence length="204" mass="22625">MAIRLHKGDLPADYRAGTSVAIDTETLGLRPHRDRLCVVQLSTGDGSADLVQVAKGQTAAPNLERLLRDPAVEKLFHFGRFDVAVLFNAFGAMTENLYCTKIASKLVRTYTDRHGLRELCRELLGVDVSKQQQSSDWGADTLSDAQVNYAASDVLHLHALRARLDAMLAREGRTEVAQRCFAFLPTRARLDLMGWGDTDIFAHE</sequence>
<organism evidence="2 3">
    <name type="scientific">Lichenibacterium ramalinae</name>
    <dbReference type="NCBI Taxonomy" id="2316527"/>
    <lineage>
        <taxon>Bacteria</taxon>
        <taxon>Pseudomonadati</taxon>
        <taxon>Pseudomonadota</taxon>
        <taxon>Alphaproteobacteria</taxon>
        <taxon>Hyphomicrobiales</taxon>
        <taxon>Lichenihabitantaceae</taxon>
        <taxon>Lichenibacterium</taxon>
    </lineage>
</organism>
<comment type="caution">
    <text evidence="2">The sequence shown here is derived from an EMBL/GenBank/DDBJ whole genome shotgun (WGS) entry which is preliminary data.</text>
</comment>
<feature type="domain" description="3'-5' exonuclease" evidence="1">
    <location>
        <begin position="1"/>
        <end position="169"/>
    </location>
</feature>
<reference evidence="2 3" key="1">
    <citation type="submission" date="2018-09" db="EMBL/GenBank/DDBJ databases">
        <authorList>
            <person name="Grouzdev D.S."/>
            <person name="Krutkina M.S."/>
        </authorList>
    </citation>
    <scope>NUCLEOTIDE SEQUENCE [LARGE SCALE GENOMIC DNA]</scope>
    <source>
        <strain evidence="2 3">RmlP001</strain>
    </source>
</reference>
<dbReference type="CDD" id="cd06142">
    <property type="entry name" value="RNaseD_exo"/>
    <property type="match status" value="1"/>
</dbReference>
<dbReference type="SMART" id="SM00474">
    <property type="entry name" value="35EXOc"/>
    <property type="match status" value="1"/>
</dbReference>
<dbReference type="InterPro" id="IPR036397">
    <property type="entry name" value="RNaseH_sf"/>
</dbReference>
<dbReference type="InterPro" id="IPR051086">
    <property type="entry name" value="RNase_D-like"/>
</dbReference>
<dbReference type="Pfam" id="PF01612">
    <property type="entry name" value="DNA_pol_A_exo1"/>
    <property type="match status" value="1"/>
</dbReference>
<accession>A0A4Q2RL27</accession>
<dbReference type="Proteomes" id="UP000289411">
    <property type="component" value="Unassembled WGS sequence"/>
</dbReference>
<dbReference type="AlphaFoldDB" id="A0A4Q2RL27"/>
<evidence type="ECO:0000313" key="3">
    <source>
        <dbReference type="Proteomes" id="UP000289411"/>
    </source>
</evidence>
<evidence type="ECO:0000313" key="2">
    <source>
        <dbReference type="EMBL" id="RYB07289.1"/>
    </source>
</evidence>
<gene>
    <name evidence="2" type="ORF">D3272_02750</name>
</gene>
<dbReference type="InterPro" id="IPR002562">
    <property type="entry name" value="3'-5'_exonuclease_dom"/>
</dbReference>
<dbReference type="Gene3D" id="3.30.420.10">
    <property type="entry name" value="Ribonuclease H-like superfamily/Ribonuclease H"/>
    <property type="match status" value="1"/>
</dbReference>
<evidence type="ECO:0000259" key="1">
    <source>
        <dbReference type="SMART" id="SM00474"/>
    </source>
</evidence>
<dbReference type="InterPro" id="IPR012337">
    <property type="entry name" value="RNaseH-like_sf"/>
</dbReference>
<dbReference type="PANTHER" id="PTHR47649:SF1">
    <property type="entry name" value="RIBONUCLEASE D"/>
    <property type="match status" value="1"/>
</dbReference>
<protein>
    <submittedName>
        <fullName evidence="2">Ribonuclease D</fullName>
    </submittedName>
</protein>
<dbReference type="SUPFAM" id="SSF53098">
    <property type="entry name" value="Ribonuclease H-like"/>
    <property type="match status" value="1"/>
</dbReference>
<dbReference type="OrthoDB" id="4224322at2"/>
<keyword evidence="3" id="KW-1185">Reference proteome</keyword>
<reference evidence="2 3" key="2">
    <citation type="submission" date="2019-02" db="EMBL/GenBank/DDBJ databases">
        <title>'Lichenibacterium ramalinii' gen. nov. sp. nov., 'Lichenibacterium minor' gen. nov. sp. nov.</title>
        <authorList>
            <person name="Pankratov T."/>
        </authorList>
    </citation>
    <scope>NUCLEOTIDE SEQUENCE [LARGE SCALE GENOMIC DNA]</scope>
    <source>
        <strain evidence="2 3">RmlP001</strain>
    </source>
</reference>
<dbReference type="RefSeq" id="WP_129217558.1">
    <property type="nucleotide sequence ID" value="NZ_QYBC01000002.1"/>
</dbReference>